<name>A0AAF0KDJ0_9HYPH</name>
<dbReference type="AlphaFoldDB" id="A0AAF0KDJ0"/>
<feature type="compositionally biased region" description="Basic and acidic residues" evidence="1">
    <location>
        <begin position="34"/>
        <end position="48"/>
    </location>
</feature>
<reference evidence="3" key="2">
    <citation type="submission" date="2023-05" db="EMBL/GenBank/DDBJ databases">
        <title>Complete genome sequence of Agrobacterium larrymoorei CFBP5477.</title>
        <authorList>
            <person name="Yen H.-C."/>
            <person name="Chou L."/>
            <person name="Lin Y.-C."/>
            <person name="Lai E.-M."/>
            <person name="Kuo C.-H."/>
        </authorList>
    </citation>
    <scope>NUCLEOTIDE SEQUENCE</scope>
    <source>
        <strain evidence="3">CFBP5477</strain>
    </source>
</reference>
<evidence type="ECO:0000313" key="5">
    <source>
        <dbReference type="Proteomes" id="UP000826513"/>
    </source>
</evidence>
<reference evidence="2 5" key="1">
    <citation type="submission" date="2021-03" db="EMBL/GenBank/DDBJ databases">
        <title>Rapid diversification of plasmids in a genus of pathogenic and nitrogen fixing bacteria.</title>
        <authorList>
            <person name="Weisberg A.J."/>
            <person name="Miller M."/>
            <person name="Ream W."/>
            <person name="Grunwald N.J."/>
            <person name="Chang J.H."/>
        </authorList>
    </citation>
    <scope>NUCLEOTIDE SEQUENCE [LARGE SCALE GENOMIC DNA]</scope>
    <source>
        <strain evidence="2 5">AF3.44</strain>
    </source>
</reference>
<gene>
    <name evidence="3" type="ORF">CFBP5477_014810</name>
    <name evidence="2" type="ORF">J5285_05510</name>
</gene>
<keyword evidence="5" id="KW-1185">Reference proteome</keyword>
<organism evidence="3 4">
    <name type="scientific">Agrobacterium larrymoorei</name>
    <dbReference type="NCBI Taxonomy" id="160699"/>
    <lineage>
        <taxon>Bacteria</taxon>
        <taxon>Pseudomonadati</taxon>
        <taxon>Pseudomonadota</taxon>
        <taxon>Alphaproteobacteria</taxon>
        <taxon>Hyphomicrobiales</taxon>
        <taxon>Rhizobiaceae</taxon>
        <taxon>Rhizobium/Agrobacterium group</taxon>
        <taxon>Agrobacterium</taxon>
    </lineage>
</organism>
<feature type="region of interest" description="Disordered" evidence="1">
    <location>
        <begin position="32"/>
        <end position="54"/>
    </location>
</feature>
<proteinExistence type="predicted"/>
<evidence type="ECO:0000256" key="1">
    <source>
        <dbReference type="SAM" id="MobiDB-lite"/>
    </source>
</evidence>
<dbReference type="RefSeq" id="WP_157835794.1">
    <property type="nucleotide sequence ID" value="NZ_CP039691.1"/>
</dbReference>
<evidence type="ECO:0000313" key="3">
    <source>
        <dbReference type="EMBL" id="WHA41053.1"/>
    </source>
</evidence>
<protein>
    <submittedName>
        <fullName evidence="3">Uncharacterized protein</fullName>
    </submittedName>
</protein>
<dbReference type="Proteomes" id="UP000826513">
    <property type="component" value="Chromosome 1"/>
</dbReference>
<dbReference type="EMBL" id="CP124733">
    <property type="protein sequence ID" value="WHA41053.1"/>
    <property type="molecule type" value="Genomic_DNA"/>
</dbReference>
<evidence type="ECO:0000313" key="4">
    <source>
        <dbReference type="Proteomes" id="UP000298664"/>
    </source>
</evidence>
<sequence length="54" mass="6036">MNSVEVSANDPLNHQDLKAMDMRQLADLVIPPEETEHVSTTQKEKNREFGNIGG</sequence>
<dbReference type="Proteomes" id="UP000298664">
    <property type="component" value="Chromosome Circular"/>
</dbReference>
<evidence type="ECO:0000313" key="2">
    <source>
        <dbReference type="EMBL" id="QYA08158.1"/>
    </source>
</evidence>
<dbReference type="EMBL" id="CP072167">
    <property type="protein sequence ID" value="QYA08158.1"/>
    <property type="molecule type" value="Genomic_DNA"/>
</dbReference>
<accession>A0AAF0KDJ0</accession>